<reference evidence="4 5" key="1">
    <citation type="journal article" date="2020" name="G3 (Bethesda)">
        <title>Improved Reference Genome for Cyclotella cryptica CCMP332, a Model for Cell Wall Morphogenesis, Salinity Adaptation, and Lipid Production in Diatoms (Bacillariophyta).</title>
        <authorList>
            <person name="Roberts W.R."/>
            <person name="Downey K.M."/>
            <person name="Ruck E.C."/>
            <person name="Traller J.C."/>
            <person name="Alverson A.J."/>
        </authorList>
    </citation>
    <scope>NUCLEOTIDE SEQUENCE [LARGE SCALE GENOMIC DNA]</scope>
    <source>
        <strain evidence="4 5">CCMP332</strain>
    </source>
</reference>
<keyword evidence="5" id="KW-1185">Reference proteome</keyword>
<proteinExistence type="predicted"/>
<dbReference type="InterPro" id="IPR038765">
    <property type="entry name" value="Papain-like_cys_pep_sf"/>
</dbReference>
<evidence type="ECO:0000313" key="4">
    <source>
        <dbReference type="EMBL" id="KAL3801360.1"/>
    </source>
</evidence>
<dbReference type="InterPro" id="IPR050704">
    <property type="entry name" value="Peptidase_C85-like"/>
</dbReference>
<feature type="region of interest" description="Disordered" evidence="2">
    <location>
        <begin position="1"/>
        <end position="61"/>
    </location>
</feature>
<dbReference type="Proteomes" id="UP001516023">
    <property type="component" value="Unassembled WGS sequence"/>
</dbReference>
<dbReference type="SUPFAM" id="SSF54001">
    <property type="entry name" value="Cysteine proteinases"/>
    <property type="match status" value="1"/>
</dbReference>
<sequence length="336" mass="37156">MSDATDAPPADDANAPPAINDPEPAETMDELTARHRREIKSLEGEKRAALKNAKSKGKKAKAAIKEAEFKYECMERDLKERHRQEVEALNGGSAGVEADGASPEQVGEDVVDAEAAFKSVSFDASAAQQQTQLEQQQTEQQLAEAKRLKALEKKLKKKNAQKQKELDREKRIEQENSTAEVHADGNCLYRAVAAQAVRLGVRSDIADGDGGYKKMRELCATILMEGREEYEPFAELDHDPHHPASTYEEYVDHVRSTSTWGGQLELRALSHGLQCPIVVFSAEGPPLTMGEEYNSGDDNGDGGGWEKRKAVLVSFHRYYYALGEHYNSVVPLEARS</sequence>
<evidence type="ECO:0000256" key="1">
    <source>
        <dbReference type="SAM" id="Coils"/>
    </source>
</evidence>
<feature type="coiled-coil region" evidence="1">
    <location>
        <begin position="126"/>
        <end position="175"/>
    </location>
</feature>
<name>A0ABD3QTQ2_9STRA</name>
<organism evidence="4 5">
    <name type="scientific">Cyclotella cryptica</name>
    <dbReference type="NCBI Taxonomy" id="29204"/>
    <lineage>
        <taxon>Eukaryota</taxon>
        <taxon>Sar</taxon>
        <taxon>Stramenopiles</taxon>
        <taxon>Ochrophyta</taxon>
        <taxon>Bacillariophyta</taxon>
        <taxon>Coscinodiscophyceae</taxon>
        <taxon>Thalassiosirophycidae</taxon>
        <taxon>Stephanodiscales</taxon>
        <taxon>Stephanodiscaceae</taxon>
        <taxon>Cyclotella</taxon>
    </lineage>
</organism>
<dbReference type="PANTHER" id="PTHR12419:SF10">
    <property type="entry name" value="DEUBIQUITINASE OTUD6B"/>
    <property type="match status" value="1"/>
</dbReference>
<feature type="domain" description="OTU" evidence="3">
    <location>
        <begin position="176"/>
        <end position="332"/>
    </location>
</feature>
<protein>
    <recommendedName>
        <fullName evidence="3">OTU domain-containing protein</fullName>
    </recommendedName>
</protein>
<feature type="compositionally biased region" description="Basic and acidic residues" evidence="2">
    <location>
        <begin position="39"/>
        <end position="48"/>
    </location>
</feature>
<dbReference type="Gene3D" id="3.90.70.80">
    <property type="match status" value="1"/>
</dbReference>
<evidence type="ECO:0000313" key="5">
    <source>
        <dbReference type="Proteomes" id="UP001516023"/>
    </source>
</evidence>
<dbReference type="EMBL" id="JABMIG020000027">
    <property type="protein sequence ID" value="KAL3801360.1"/>
    <property type="molecule type" value="Genomic_DNA"/>
</dbReference>
<accession>A0ABD3QTQ2</accession>
<evidence type="ECO:0000259" key="3">
    <source>
        <dbReference type="PROSITE" id="PS50802"/>
    </source>
</evidence>
<dbReference type="AlphaFoldDB" id="A0ABD3QTQ2"/>
<comment type="caution">
    <text evidence="4">The sequence shown here is derived from an EMBL/GenBank/DDBJ whole genome shotgun (WGS) entry which is preliminary data.</text>
</comment>
<dbReference type="PANTHER" id="PTHR12419">
    <property type="entry name" value="OTU DOMAIN CONTAINING PROTEIN"/>
    <property type="match status" value="1"/>
</dbReference>
<dbReference type="Pfam" id="PF02338">
    <property type="entry name" value="OTU"/>
    <property type="match status" value="1"/>
</dbReference>
<dbReference type="PROSITE" id="PS50802">
    <property type="entry name" value="OTU"/>
    <property type="match status" value="1"/>
</dbReference>
<dbReference type="InterPro" id="IPR003323">
    <property type="entry name" value="OTU_dom"/>
</dbReference>
<gene>
    <name evidence="4" type="ORF">HJC23_006970</name>
</gene>
<feature type="compositionally biased region" description="Low complexity" evidence="2">
    <location>
        <begin position="1"/>
        <end position="22"/>
    </location>
</feature>
<feature type="region of interest" description="Disordered" evidence="2">
    <location>
        <begin position="82"/>
        <end position="106"/>
    </location>
</feature>
<evidence type="ECO:0000256" key="2">
    <source>
        <dbReference type="SAM" id="MobiDB-lite"/>
    </source>
</evidence>
<dbReference type="CDD" id="cd22748">
    <property type="entry name" value="OTU_OTUD6-like"/>
    <property type="match status" value="1"/>
</dbReference>
<keyword evidence="1" id="KW-0175">Coiled coil</keyword>